<gene>
    <name evidence="1" type="primary">tcmP</name>
    <name evidence="1" type="ORF">ACFO0G_19290</name>
</gene>
<sequence>MSSDTSKFHKSKKSAAVLKHAVLDSYMTPFASKTGSTSIDNRVAFIDGYAGPGRYEDGKEGSGAMLLRKAKELAAMSSPRKVECHFVEDDIHTVAKLREVAEAEGVGITYTITDDNISAHLPVLLDSVKDIPLFVYLDPCGLPIPLNEVAGIFGRPSTVGMPATEVLVNLTANLRRFAGMLYSDKAIEQSLKTLDAAFGGDWWRDVWLEKCPNKEGTEDQKMAAELAVVEGYAERLRQLGGVSGTWIIDVKPRADLKPIYYLVFATRHMDGMVTFGEATSKGLEHWRKCLAEMAAEDTLFGDADAWEADWKAAEAKLKAQWVDTLASRLTAELAKGQAFRIIDRSDEILGNDLVGLVRTMHFRAAINKVLAENKTTTNPKGVSDLYKLLLTPA</sequence>
<dbReference type="InterPro" id="IPR031009">
    <property type="entry name" value="Tcm_partner"/>
</dbReference>
<proteinExistence type="predicted"/>
<name>A0ABV8WNF5_9MICC</name>
<keyword evidence="2" id="KW-1185">Reference proteome</keyword>
<comment type="caution">
    <text evidence="1">The sequence shown here is derived from an EMBL/GenBank/DDBJ whole genome shotgun (WGS) entry which is preliminary data.</text>
</comment>
<evidence type="ECO:0000313" key="2">
    <source>
        <dbReference type="Proteomes" id="UP001595778"/>
    </source>
</evidence>
<dbReference type="NCBIfam" id="TIGR04474">
    <property type="entry name" value="tcm_partner"/>
    <property type="match status" value="1"/>
</dbReference>
<reference evidence="2" key="1">
    <citation type="journal article" date="2019" name="Int. J. Syst. Evol. Microbiol.">
        <title>The Global Catalogue of Microorganisms (GCM) 10K type strain sequencing project: providing services to taxonomists for standard genome sequencing and annotation.</title>
        <authorList>
            <consortium name="The Broad Institute Genomics Platform"/>
            <consortium name="The Broad Institute Genome Sequencing Center for Infectious Disease"/>
            <person name="Wu L."/>
            <person name="Ma J."/>
        </authorList>
    </citation>
    <scope>NUCLEOTIDE SEQUENCE [LARGE SCALE GENOMIC DNA]</scope>
    <source>
        <strain evidence="2">PJ61</strain>
    </source>
</reference>
<protein>
    <submittedName>
        <fullName evidence="1">Three-Cys-motif partner protein TcmP</fullName>
    </submittedName>
</protein>
<dbReference type="RefSeq" id="WP_376979625.1">
    <property type="nucleotide sequence ID" value="NZ_JBHSDQ010000013.1"/>
</dbReference>
<organism evidence="1 2">
    <name type="scientific">Arthrobacter sedimenti</name>
    <dbReference type="NCBI Taxonomy" id="2694931"/>
    <lineage>
        <taxon>Bacteria</taxon>
        <taxon>Bacillati</taxon>
        <taxon>Actinomycetota</taxon>
        <taxon>Actinomycetes</taxon>
        <taxon>Micrococcales</taxon>
        <taxon>Micrococcaceae</taxon>
        <taxon>Arthrobacter</taxon>
    </lineage>
</organism>
<evidence type="ECO:0000313" key="1">
    <source>
        <dbReference type="EMBL" id="MFC4398243.1"/>
    </source>
</evidence>
<dbReference type="Proteomes" id="UP001595778">
    <property type="component" value="Unassembled WGS sequence"/>
</dbReference>
<accession>A0ABV8WNF5</accession>
<dbReference type="EMBL" id="JBHSDQ010000013">
    <property type="protein sequence ID" value="MFC4398243.1"/>
    <property type="molecule type" value="Genomic_DNA"/>
</dbReference>